<dbReference type="PANTHER" id="PTHR24305">
    <property type="entry name" value="CYTOCHROME P450"/>
    <property type="match status" value="1"/>
</dbReference>
<dbReference type="InterPro" id="IPR002401">
    <property type="entry name" value="Cyt_P450_E_grp-I"/>
</dbReference>
<evidence type="ECO:0000256" key="4">
    <source>
        <dbReference type="RuleBase" id="RU000461"/>
    </source>
</evidence>
<keyword evidence="3 4" id="KW-0408">Iron</keyword>
<dbReference type="PRINTS" id="PR00463">
    <property type="entry name" value="EP450I"/>
</dbReference>
<evidence type="ECO:0000256" key="1">
    <source>
        <dbReference type="ARBA" id="ARBA00001971"/>
    </source>
</evidence>
<dbReference type="GO" id="GO:0004497">
    <property type="term" value="F:monooxygenase activity"/>
    <property type="evidence" value="ECO:0007669"/>
    <property type="project" value="UniProtKB-KW"/>
</dbReference>
<dbReference type="Pfam" id="PF00067">
    <property type="entry name" value="p450"/>
    <property type="match status" value="1"/>
</dbReference>
<name>F2AXX2_RHOBT</name>
<keyword evidence="3 4" id="KW-0349">Heme</keyword>
<dbReference type="SUPFAM" id="SSF48264">
    <property type="entry name" value="Cytochrome P450"/>
    <property type="match status" value="1"/>
</dbReference>
<proteinExistence type="inferred from homology"/>
<comment type="cofactor">
    <cofactor evidence="1 3">
        <name>heme</name>
        <dbReference type="ChEBI" id="CHEBI:30413"/>
    </cofactor>
</comment>
<organism evidence="5 6">
    <name type="scientific">Rhodopirellula baltica WH47</name>
    <dbReference type="NCBI Taxonomy" id="991778"/>
    <lineage>
        <taxon>Bacteria</taxon>
        <taxon>Pseudomonadati</taxon>
        <taxon>Planctomycetota</taxon>
        <taxon>Planctomycetia</taxon>
        <taxon>Pirellulales</taxon>
        <taxon>Pirellulaceae</taxon>
        <taxon>Rhodopirellula</taxon>
    </lineage>
</organism>
<dbReference type="PRINTS" id="PR00385">
    <property type="entry name" value="P450"/>
</dbReference>
<evidence type="ECO:0000256" key="3">
    <source>
        <dbReference type="PIRSR" id="PIRSR602401-1"/>
    </source>
</evidence>
<keyword evidence="3 4" id="KW-0479">Metal-binding</keyword>
<dbReference type="AlphaFoldDB" id="F2AXX2"/>
<evidence type="ECO:0000313" key="5">
    <source>
        <dbReference type="EMBL" id="EGF25477.1"/>
    </source>
</evidence>
<dbReference type="CDD" id="cd00302">
    <property type="entry name" value="cytochrome_P450"/>
    <property type="match status" value="1"/>
</dbReference>
<evidence type="ECO:0000256" key="2">
    <source>
        <dbReference type="ARBA" id="ARBA00010617"/>
    </source>
</evidence>
<evidence type="ECO:0000313" key="6">
    <source>
        <dbReference type="Proteomes" id="UP000006222"/>
    </source>
</evidence>
<gene>
    <name evidence="5" type="ORF">RBWH47_03606</name>
</gene>
<dbReference type="InterPro" id="IPR036396">
    <property type="entry name" value="Cyt_P450_sf"/>
</dbReference>
<keyword evidence="4" id="KW-0503">Monooxygenase</keyword>
<protein>
    <submittedName>
        <fullName evidence="5">Cytochrome P450</fullName>
    </submittedName>
</protein>
<keyword evidence="4" id="KW-0560">Oxidoreductase</keyword>
<dbReference type="GO" id="GO:0020037">
    <property type="term" value="F:heme binding"/>
    <property type="evidence" value="ECO:0007669"/>
    <property type="project" value="InterPro"/>
</dbReference>
<dbReference type="Gene3D" id="1.10.630.10">
    <property type="entry name" value="Cytochrome P450"/>
    <property type="match status" value="1"/>
</dbReference>
<dbReference type="PATRIC" id="fig|991778.3.peg.4842"/>
<feature type="binding site" description="axial binding residue" evidence="3">
    <location>
        <position position="461"/>
    </location>
    <ligand>
        <name>heme</name>
        <dbReference type="ChEBI" id="CHEBI:30413"/>
    </ligand>
    <ligandPart>
        <name>Fe</name>
        <dbReference type="ChEBI" id="CHEBI:18248"/>
    </ligandPart>
</feature>
<dbReference type="InterPro" id="IPR050121">
    <property type="entry name" value="Cytochrome_P450_monoxygenase"/>
</dbReference>
<dbReference type="Proteomes" id="UP000006222">
    <property type="component" value="Unassembled WGS sequence"/>
</dbReference>
<dbReference type="InterPro" id="IPR001128">
    <property type="entry name" value="Cyt_P450"/>
</dbReference>
<dbReference type="PROSITE" id="PS00086">
    <property type="entry name" value="CYTOCHROME_P450"/>
    <property type="match status" value="1"/>
</dbReference>
<dbReference type="InterPro" id="IPR017972">
    <property type="entry name" value="Cyt_P450_CS"/>
</dbReference>
<sequence>MRNGTSYLQNFFPGYRRLSRLPKQFLAINPFAGDCMPSRVRLLAPGSDRPTQPFPHRWNYEDPVRILETYFWKADEEQGPGRHNRYLDVPGFAPVLVTRDPGMIRAIATATGDREGQFDRDTLPSVGIARATGTDTLLYANGAEWKKQRKIAACPFGKTTLFQPEQFCEFADTFRETVRGRIDVLRQHLTASGKKTVDIQLEPEVKVVMLEMLTNNFFGADILYEELREKYVPALERVIDHIVKDTVKNRLGIPWRKFPSVSDRIVRAKADDATFEELTQRILVPRGEKKALWKQFKSDAPDAKLISNLKVFLAGALEATTSYATWAISHLARHPDAQEKVFEEVKDIDVYTPEILAGAKYLRAVLDETLRLTPSLYFLPRRATADTWVTSADGRKMFIPWGTHLLLDVWHANRHDDHWGVQVSGYPANEFEPDRWRILAESGRATKDTLHFGFGHGPRVCPGKHLGELEVGLTVGALVKTFRFQSESPANLARAGVSTKPADGTRVCMSLRSP</sequence>
<dbReference type="EMBL" id="AFAR01000228">
    <property type="protein sequence ID" value="EGF25477.1"/>
    <property type="molecule type" value="Genomic_DNA"/>
</dbReference>
<comment type="similarity">
    <text evidence="2 4">Belongs to the cytochrome P450 family.</text>
</comment>
<dbReference type="RefSeq" id="WP_007328482.1">
    <property type="nucleotide sequence ID" value="NZ_AFAR01000228.1"/>
</dbReference>
<dbReference type="GO" id="GO:0005506">
    <property type="term" value="F:iron ion binding"/>
    <property type="evidence" value="ECO:0007669"/>
    <property type="project" value="InterPro"/>
</dbReference>
<accession>F2AXX2</accession>
<dbReference type="GO" id="GO:0016705">
    <property type="term" value="F:oxidoreductase activity, acting on paired donors, with incorporation or reduction of molecular oxygen"/>
    <property type="evidence" value="ECO:0007669"/>
    <property type="project" value="InterPro"/>
</dbReference>
<reference evidence="5 6" key="1">
    <citation type="journal article" date="2013" name="Mar. Genomics">
        <title>Expression of sulfatases in Rhodopirellula baltica and the diversity of sulfatases in the genus Rhodopirellula.</title>
        <authorList>
            <person name="Wegner C.E."/>
            <person name="Richter-Heitmann T."/>
            <person name="Klindworth A."/>
            <person name="Klockow C."/>
            <person name="Richter M."/>
            <person name="Achstetter T."/>
            <person name="Glockner F.O."/>
            <person name="Harder J."/>
        </authorList>
    </citation>
    <scope>NUCLEOTIDE SEQUENCE [LARGE SCALE GENOMIC DNA]</scope>
    <source>
        <strain evidence="5 6">WH47</strain>
    </source>
</reference>
<dbReference type="PANTHER" id="PTHR24305:SF166">
    <property type="entry name" value="CYTOCHROME P450 12A4, MITOCHONDRIAL-RELATED"/>
    <property type="match status" value="1"/>
</dbReference>
<comment type="caution">
    <text evidence="5">The sequence shown here is derived from an EMBL/GenBank/DDBJ whole genome shotgun (WGS) entry which is preliminary data.</text>
</comment>